<dbReference type="AlphaFoldDB" id="A0A7W7W2M2"/>
<dbReference type="RefSeq" id="WP_184579294.1">
    <property type="nucleotide sequence ID" value="NZ_JACHJT010000001.1"/>
</dbReference>
<accession>A0A7W7W2M2</accession>
<name>A0A7W7W2M2_9ACTN</name>
<protein>
    <submittedName>
        <fullName evidence="1">Uncharacterized protein</fullName>
    </submittedName>
</protein>
<dbReference type="EMBL" id="JACHJT010000001">
    <property type="protein sequence ID" value="MBB4932097.1"/>
    <property type="molecule type" value="Genomic_DNA"/>
</dbReference>
<keyword evidence="2" id="KW-1185">Reference proteome</keyword>
<evidence type="ECO:0000313" key="1">
    <source>
        <dbReference type="EMBL" id="MBB4932097.1"/>
    </source>
</evidence>
<sequence>MSLLVIFGIGSLAVLGLLVALFIAAVLLGAGASTEEDAADEDTIDASFHTHGVHFC</sequence>
<comment type="caution">
    <text evidence="1">The sequence shown here is derived from an EMBL/GenBank/DDBJ whole genome shotgun (WGS) entry which is preliminary data.</text>
</comment>
<proteinExistence type="predicted"/>
<gene>
    <name evidence="1" type="ORF">F4561_002917</name>
</gene>
<reference evidence="1 2" key="1">
    <citation type="submission" date="2020-08" db="EMBL/GenBank/DDBJ databases">
        <title>Sequencing the genomes of 1000 actinobacteria strains.</title>
        <authorList>
            <person name="Klenk H.-P."/>
        </authorList>
    </citation>
    <scope>NUCLEOTIDE SEQUENCE [LARGE SCALE GENOMIC DNA]</scope>
    <source>
        <strain evidence="1 2">DSM 102030</strain>
    </source>
</reference>
<evidence type="ECO:0000313" key="2">
    <source>
        <dbReference type="Proteomes" id="UP000523007"/>
    </source>
</evidence>
<organism evidence="1 2">
    <name type="scientific">Lipingzhangella halophila</name>
    <dbReference type="NCBI Taxonomy" id="1783352"/>
    <lineage>
        <taxon>Bacteria</taxon>
        <taxon>Bacillati</taxon>
        <taxon>Actinomycetota</taxon>
        <taxon>Actinomycetes</taxon>
        <taxon>Streptosporangiales</taxon>
        <taxon>Nocardiopsidaceae</taxon>
        <taxon>Lipingzhangella</taxon>
    </lineage>
</organism>
<dbReference type="Proteomes" id="UP000523007">
    <property type="component" value="Unassembled WGS sequence"/>
</dbReference>